<feature type="region of interest" description="Disordered" evidence="1">
    <location>
        <begin position="125"/>
        <end position="150"/>
    </location>
</feature>
<evidence type="ECO:0000313" key="4">
    <source>
        <dbReference type="Proteomes" id="UP000319103"/>
    </source>
</evidence>
<proteinExistence type="predicted"/>
<protein>
    <submittedName>
        <fullName evidence="3">Tail fiber domain-containing protein</fullName>
    </submittedName>
</protein>
<feature type="domain" description="Peptidase S74" evidence="2">
    <location>
        <begin position="46"/>
        <end position="82"/>
    </location>
</feature>
<sequence length="150" mass="16241">MGIFRRRLRAADCGAAAGLRVGVREVGREAGAVAQVSPAGPVNGYVVLETVAALPISTWRYLWEPEEVRHLGPMAQDWHAAFGFNQDDTTIPVVDGLGVALVCIQALNRRVDELTAEVDRLRQSASVSSTVGANHRTPEGRRTPWLDTTP</sequence>
<evidence type="ECO:0000256" key="1">
    <source>
        <dbReference type="SAM" id="MobiDB-lite"/>
    </source>
</evidence>
<gene>
    <name evidence="3" type="ORF">E6W39_10230</name>
</gene>
<dbReference type="EMBL" id="VIGB01000003">
    <property type="protein sequence ID" value="TQF02569.1"/>
    <property type="molecule type" value="Genomic_DNA"/>
</dbReference>
<organism evidence="3 4">
    <name type="scientific">Kitasatospora acidiphila</name>
    <dbReference type="NCBI Taxonomy" id="2567942"/>
    <lineage>
        <taxon>Bacteria</taxon>
        <taxon>Bacillati</taxon>
        <taxon>Actinomycetota</taxon>
        <taxon>Actinomycetes</taxon>
        <taxon>Kitasatosporales</taxon>
        <taxon>Streptomycetaceae</taxon>
        <taxon>Kitasatospora</taxon>
    </lineage>
</organism>
<comment type="caution">
    <text evidence="3">The sequence shown here is derived from an EMBL/GenBank/DDBJ whole genome shotgun (WGS) entry which is preliminary data.</text>
</comment>
<dbReference type="OrthoDB" id="4463518at2"/>
<dbReference type="InterPro" id="IPR030392">
    <property type="entry name" value="S74_ICA"/>
</dbReference>
<keyword evidence="4" id="KW-1185">Reference proteome</keyword>
<dbReference type="AlphaFoldDB" id="A0A540W0L6"/>
<evidence type="ECO:0000313" key="3">
    <source>
        <dbReference type="EMBL" id="TQF02569.1"/>
    </source>
</evidence>
<evidence type="ECO:0000259" key="2">
    <source>
        <dbReference type="Pfam" id="PF13884"/>
    </source>
</evidence>
<reference evidence="3 4" key="1">
    <citation type="submission" date="2019-06" db="EMBL/GenBank/DDBJ databases">
        <title>Description of Kitasatospora acidophila sp. nov. isolated from pine grove soil, and reclassification of Streptomyces novaecaesareae to Kitasatospora novaeceasareae comb. nov.</title>
        <authorList>
            <person name="Kim M.J."/>
        </authorList>
    </citation>
    <scope>NUCLEOTIDE SEQUENCE [LARGE SCALE GENOMIC DNA]</scope>
    <source>
        <strain evidence="3 4">MMS16-CNU292</strain>
    </source>
</reference>
<dbReference type="Proteomes" id="UP000319103">
    <property type="component" value="Unassembled WGS sequence"/>
</dbReference>
<accession>A0A540W0L6</accession>
<dbReference type="Pfam" id="PF13884">
    <property type="entry name" value="Peptidase_S74"/>
    <property type="match status" value="1"/>
</dbReference>
<name>A0A540W0L6_9ACTN</name>